<sequence>MPRKAGSMWYGSFAFSKARKKGYNVQLDPSYCVVPPGFSTSLETGAQTAWTDPRPCDHNYNSIKAVNINKLDTMLAICVCSASEDENRYDPILKPIMLYEHVKEGDPHGVQVKCTFRLEAFVVKCDKASYKEAQVIDIERMKRNGELQNAQVLAGKDGSKYTPWSIDPYKEPLTYWEFDIKNDGTLIFSRKGDTVLDNAQSRRQLDSILETLRQLQAEKEKMKALFDQMEQWGPYLFYPLPPAAPPQPPVWNFGRLEHPTVTPGISTRLARRQQKDGREGSARTGQQVSIADHVRKTVVPPSTIVA</sequence>
<feature type="coiled-coil region" evidence="1">
    <location>
        <begin position="198"/>
        <end position="232"/>
    </location>
</feature>
<evidence type="ECO:0000313" key="4">
    <source>
        <dbReference type="Proteomes" id="UP001212997"/>
    </source>
</evidence>
<keyword evidence="1" id="KW-0175">Coiled coil</keyword>
<protein>
    <submittedName>
        <fullName evidence="3">Uncharacterized protein</fullName>
    </submittedName>
</protein>
<accession>A0AAD5YCU3</accession>
<name>A0AAD5YCU3_9APHY</name>
<evidence type="ECO:0000256" key="2">
    <source>
        <dbReference type="SAM" id="MobiDB-lite"/>
    </source>
</evidence>
<reference evidence="3" key="1">
    <citation type="submission" date="2022-07" db="EMBL/GenBank/DDBJ databases">
        <title>Genome Sequence of Physisporinus lineatus.</title>
        <authorList>
            <person name="Buettner E."/>
        </authorList>
    </citation>
    <scope>NUCLEOTIDE SEQUENCE</scope>
    <source>
        <strain evidence="3">VT162</strain>
    </source>
</reference>
<dbReference type="AlphaFoldDB" id="A0AAD5YCU3"/>
<keyword evidence="4" id="KW-1185">Reference proteome</keyword>
<feature type="region of interest" description="Disordered" evidence="2">
    <location>
        <begin position="271"/>
        <end position="291"/>
    </location>
</feature>
<comment type="caution">
    <text evidence="3">The sequence shown here is derived from an EMBL/GenBank/DDBJ whole genome shotgun (WGS) entry which is preliminary data.</text>
</comment>
<organism evidence="3 4">
    <name type="scientific">Meripilus lineatus</name>
    <dbReference type="NCBI Taxonomy" id="2056292"/>
    <lineage>
        <taxon>Eukaryota</taxon>
        <taxon>Fungi</taxon>
        <taxon>Dikarya</taxon>
        <taxon>Basidiomycota</taxon>
        <taxon>Agaricomycotina</taxon>
        <taxon>Agaricomycetes</taxon>
        <taxon>Polyporales</taxon>
        <taxon>Meripilaceae</taxon>
        <taxon>Meripilus</taxon>
    </lineage>
</organism>
<dbReference type="Proteomes" id="UP001212997">
    <property type="component" value="Unassembled WGS sequence"/>
</dbReference>
<gene>
    <name evidence="3" type="ORF">NLI96_g9526</name>
</gene>
<evidence type="ECO:0000313" key="3">
    <source>
        <dbReference type="EMBL" id="KAJ3478765.1"/>
    </source>
</evidence>
<dbReference type="EMBL" id="JANAWD010000486">
    <property type="protein sequence ID" value="KAJ3478765.1"/>
    <property type="molecule type" value="Genomic_DNA"/>
</dbReference>
<proteinExistence type="predicted"/>
<evidence type="ECO:0000256" key="1">
    <source>
        <dbReference type="SAM" id="Coils"/>
    </source>
</evidence>